<accession>A7VTL7</accession>
<dbReference type="EMBL" id="ABCB02000018">
    <property type="protein sequence ID" value="EDO61513.1"/>
    <property type="molecule type" value="Genomic_DNA"/>
</dbReference>
<evidence type="ECO:0000313" key="3">
    <source>
        <dbReference type="Proteomes" id="UP000003490"/>
    </source>
</evidence>
<dbReference type="OrthoDB" id="9772627at2"/>
<sequence>MIKARFYGSSRLPYFEGWYLKQQNGRDTVALIPAIHIDRRGGCSASLQVITNEGSYAVKYPIRQFSVQKRPAVLRLGNNIFSERGCHLFCQTPELDLKGMLRYGPMSRPAADIMGPFRFIPFMECRHSVFSLAHRVNGYIIVNGKCYYFCDGTGYMEGDCGRSFPRRYLWTQANIGGNSVMLSVADIPFGGIHFSGCIASVYLRGEEYRFATYHGAQVQALHDGQVVIRQGSDILAARLLEPAPHPLYAPRFGDMSRVIHESPSCKVQYIFKKRKNVLLNAVTSQASFEDAWNQ</sequence>
<organism evidence="1 3">
    <name type="scientific">[Clostridium] leptum DSM 753</name>
    <dbReference type="NCBI Taxonomy" id="428125"/>
    <lineage>
        <taxon>Bacteria</taxon>
        <taxon>Bacillati</taxon>
        <taxon>Bacillota</taxon>
        <taxon>Clostridia</taxon>
        <taxon>Eubacteriales</taxon>
        <taxon>Oscillospiraceae</taxon>
        <taxon>Oscillospiraceae incertae sedis</taxon>
    </lineage>
</organism>
<dbReference type="InterPro" id="IPR025893">
    <property type="entry name" value="Tocopherol_cyclase"/>
</dbReference>
<dbReference type="Proteomes" id="UP000220611">
    <property type="component" value="Unassembled WGS sequence"/>
</dbReference>
<proteinExistence type="predicted"/>
<evidence type="ECO:0008006" key="5">
    <source>
        <dbReference type="Google" id="ProtNLM"/>
    </source>
</evidence>
<dbReference type="EMBL" id="NOXF01000001">
    <property type="protein sequence ID" value="PEQ25474.1"/>
    <property type="molecule type" value="Genomic_DNA"/>
</dbReference>
<comment type="caution">
    <text evidence="1">The sequence shown here is derived from an EMBL/GenBank/DDBJ whole genome shotgun (WGS) entry which is preliminary data.</text>
</comment>
<keyword evidence="4" id="KW-1185">Reference proteome</keyword>
<evidence type="ECO:0000313" key="1">
    <source>
        <dbReference type="EMBL" id="EDO61513.1"/>
    </source>
</evidence>
<evidence type="ECO:0000313" key="4">
    <source>
        <dbReference type="Proteomes" id="UP000220611"/>
    </source>
</evidence>
<protein>
    <recommendedName>
        <fullName evidence="5">Tocopherol cyclase</fullName>
    </recommendedName>
</protein>
<dbReference type="AlphaFoldDB" id="A7VTL7"/>
<reference evidence="2 4" key="3">
    <citation type="submission" date="2017-07" db="EMBL/GenBank/DDBJ databases">
        <title>Prevalence of linear plasmids in Cutibacterium (Propionibacterium) acnes isolates obtained from prostatic tissue.</title>
        <authorList>
            <person name="Davidsson S."/>
            <person name="Carlsson J."/>
            <person name="Molling P."/>
            <person name="Andren O."/>
            <person name="Andersson S.-O."/>
            <person name="Brzuszkiewicz E."/>
            <person name="Poehlein A."/>
            <person name="Al-Zeer M."/>
            <person name="Brinkmann V."/>
            <person name="Scavenius C."/>
            <person name="Nazipi S."/>
            <person name="Soderquist B."/>
            <person name="Bruggemann H."/>
        </authorList>
    </citation>
    <scope>NUCLEOTIDE SEQUENCE [LARGE SCALE GENOMIC DNA]</scope>
    <source>
        <strain evidence="2 4">DSM 753</strain>
    </source>
</reference>
<dbReference type="HOGENOM" id="CLU_053973_0_0_9"/>
<name>A7VTL7_9FIRM</name>
<gene>
    <name evidence="2" type="ORF">CH238_00270</name>
    <name evidence="1" type="ORF">CLOLEP_01909</name>
</gene>
<dbReference type="eggNOG" id="ENOG502Z7HP">
    <property type="taxonomic scope" value="Bacteria"/>
</dbReference>
<evidence type="ECO:0000313" key="2">
    <source>
        <dbReference type="EMBL" id="PEQ25474.1"/>
    </source>
</evidence>
<dbReference type="Pfam" id="PF14249">
    <property type="entry name" value="Tocopherol_cycl"/>
    <property type="match status" value="1"/>
</dbReference>
<dbReference type="Proteomes" id="UP000003490">
    <property type="component" value="Unassembled WGS sequence"/>
</dbReference>
<reference evidence="1 3" key="1">
    <citation type="submission" date="2007-08" db="EMBL/GenBank/DDBJ databases">
        <title>Draft genome sequence of Clostridium leptum (DSM 753).</title>
        <authorList>
            <person name="Sudarsanam P."/>
            <person name="Ley R."/>
            <person name="Guruge J."/>
            <person name="Turnbaugh P.J."/>
            <person name="Mahowald M."/>
            <person name="Liep D."/>
            <person name="Gordon J."/>
        </authorList>
    </citation>
    <scope>NUCLEOTIDE SEQUENCE [LARGE SCALE GENOMIC DNA]</scope>
    <source>
        <strain evidence="1 3">DSM 753</strain>
    </source>
</reference>
<reference evidence="1 3" key="2">
    <citation type="submission" date="2007-08" db="EMBL/GenBank/DDBJ databases">
        <authorList>
            <person name="Fulton L."/>
            <person name="Clifton S."/>
            <person name="Fulton B."/>
            <person name="Xu J."/>
            <person name="Minx P."/>
            <person name="Pepin K.H."/>
            <person name="Johnson M."/>
            <person name="Thiruvilangam P."/>
            <person name="Bhonagiri V."/>
            <person name="Nash W.E."/>
            <person name="Wang C."/>
            <person name="Mardis E.R."/>
            <person name="Wilson R.K."/>
        </authorList>
    </citation>
    <scope>NUCLEOTIDE SEQUENCE [LARGE SCALE GENOMIC DNA]</scope>
    <source>
        <strain evidence="1 3">DSM 753</strain>
    </source>
</reference>
<dbReference type="GO" id="GO:0009976">
    <property type="term" value="F:tocopherol cyclase activity"/>
    <property type="evidence" value="ECO:0007669"/>
    <property type="project" value="InterPro"/>
</dbReference>